<proteinExistence type="predicted"/>
<organism evidence="1 2">
    <name type="scientific">Naganishia vaughanmartiniae</name>
    <dbReference type="NCBI Taxonomy" id="1424756"/>
    <lineage>
        <taxon>Eukaryota</taxon>
        <taxon>Fungi</taxon>
        <taxon>Dikarya</taxon>
        <taxon>Basidiomycota</taxon>
        <taxon>Agaricomycotina</taxon>
        <taxon>Tremellomycetes</taxon>
        <taxon>Filobasidiales</taxon>
        <taxon>Filobasidiaceae</taxon>
        <taxon>Naganishia</taxon>
    </lineage>
</organism>
<evidence type="ECO:0000313" key="1">
    <source>
        <dbReference type="EMBL" id="KAJ9124311.1"/>
    </source>
</evidence>
<name>A0ACC2XKY9_9TREE</name>
<dbReference type="EMBL" id="JASBWU010000002">
    <property type="protein sequence ID" value="KAJ9124311.1"/>
    <property type="molecule type" value="Genomic_DNA"/>
</dbReference>
<accession>A0ACC2XKY9</accession>
<gene>
    <name evidence="1" type="ORF">QFC22_001111</name>
</gene>
<evidence type="ECO:0000313" key="2">
    <source>
        <dbReference type="Proteomes" id="UP001243375"/>
    </source>
</evidence>
<keyword evidence="2" id="KW-1185">Reference proteome</keyword>
<protein>
    <submittedName>
        <fullName evidence="1">Uncharacterized protein</fullName>
    </submittedName>
</protein>
<comment type="caution">
    <text evidence="1">The sequence shown here is derived from an EMBL/GenBank/DDBJ whole genome shotgun (WGS) entry which is preliminary data.</text>
</comment>
<dbReference type="Proteomes" id="UP001243375">
    <property type="component" value="Unassembled WGS sequence"/>
</dbReference>
<reference evidence="1" key="1">
    <citation type="submission" date="2023-04" db="EMBL/GenBank/DDBJ databases">
        <title>Draft Genome sequencing of Naganishia species isolated from polar environments using Oxford Nanopore Technology.</title>
        <authorList>
            <person name="Leo P."/>
            <person name="Venkateswaran K."/>
        </authorList>
    </citation>
    <scope>NUCLEOTIDE SEQUENCE</scope>
    <source>
        <strain evidence="1">MNA-CCFEE 5425</strain>
    </source>
</reference>
<sequence length="511" mass="56128">MAPARNTRSAARLAPVPLVTDRAKTRSQAASTEKRNKSPADVPQRVQAILQPIIKKRNARRKKPARERAVSISSKLSSAPPSPFLPARLPSPPAAPAPQPTLLDTLRGVPLLTEEEMQAFVIRPEFHRSYPPPPPPPARLDILQGADRLTREELRAVIVRPEFRLMNPLPPPPALLDLLQGALELTEEEMLNVTSRPEFQRTYPPPSPPKILDVLRRGNELTAEEMQAVIDQPEFQRMFAPPPPPTLLDILQNVPVLTEEEMRTFIARPEYQKMNPPPPPPTLADVLEQGQEFTDDEMRAVIKRPEFQRVKQQVITTLDITLANVLDRKSTMNDADIEMLGSRHEWKMPNKLDKFLAKVGKRPLPKAQSSTSAKLTSEGKVQNHARSIKPHVKQGHAAKASPAKSVKGAGSSAQATARTFTGVAMVAPRQKTRTLGDSSIASVSGSATYHSSASSLASDTTDSHGTQNSVDVRPISTLFTLPDVPVRSIRGETANLTTCFPSRSCDCNGNR</sequence>